<evidence type="ECO:0000256" key="4">
    <source>
        <dbReference type="ARBA" id="ARBA00022691"/>
    </source>
</evidence>
<dbReference type="RefSeq" id="WP_066270857.1">
    <property type="nucleotide sequence ID" value="NZ_JARMAB010000038.1"/>
</dbReference>
<organism evidence="7 8">
    <name type="scientific">Heyndrickxia acidicola</name>
    <dbReference type="NCBI Taxonomy" id="209389"/>
    <lineage>
        <taxon>Bacteria</taxon>
        <taxon>Bacillati</taxon>
        <taxon>Bacillota</taxon>
        <taxon>Bacilli</taxon>
        <taxon>Bacillales</taxon>
        <taxon>Bacillaceae</taxon>
        <taxon>Heyndrickxia</taxon>
    </lineage>
</organism>
<comment type="similarity">
    <text evidence="1">Belongs to the N(4)/N(6)-methyltransferase family.</text>
</comment>
<dbReference type="InterPro" id="IPR002941">
    <property type="entry name" value="DNA_methylase_N4/N6"/>
</dbReference>
<evidence type="ECO:0000256" key="1">
    <source>
        <dbReference type="ARBA" id="ARBA00006594"/>
    </source>
</evidence>
<protein>
    <submittedName>
        <fullName evidence="7">Site-specific DNA-methyltransferase</fullName>
    </submittedName>
</protein>
<keyword evidence="3" id="KW-0808">Transferase</keyword>
<keyword evidence="2" id="KW-0489">Methyltransferase</keyword>
<keyword evidence="5" id="KW-0680">Restriction system</keyword>
<proteinExistence type="inferred from homology"/>
<feature type="domain" description="DNA methylase N-4/N-6" evidence="6">
    <location>
        <begin position="139"/>
        <end position="351"/>
    </location>
</feature>
<name>A0ABU6MPN8_9BACI</name>
<evidence type="ECO:0000259" key="6">
    <source>
        <dbReference type="Pfam" id="PF01555"/>
    </source>
</evidence>
<dbReference type="Pfam" id="PF01555">
    <property type="entry name" value="N6_N4_Mtase"/>
    <property type="match status" value="1"/>
</dbReference>
<dbReference type="Gene3D" id="3.40.50.150">
    <property type="entry name" value="Vaccinia Virus protein VP39"/>
    <property type="match status" value="1"/>
</dbReference>
<dbReference type="InterPro" id="IPR029063">
    <property type="entry name" value="SAM-dependent_MTases_sf"/>
</dbReference>
<evidence type="ECO:0000256" key="3">
    <source>
        <dbReference type="ARBA" id="ARBA00022679"/>
    </source>
</evidence>
<evidence type="ECO:0000313" key="7">
    <source>
        <dbReference type="EMBL" id="MED1205603.1"/>
    </source>
</evidence>
<dbReference type="PROSITE" id="PS00092">
    <property type="entry name" value="N6_MTASE"/>
    <property type="match status" value="1"/>
</dbReference>
<accession>A0ABU6MPN8</accession>
<reference evidence="7 8" key="1">
    <citation type="submission" date="2023-03" db="EMBL/GenBank/DDBJ databases">
        <title>Bacillus Genome Sequencing.</title>
        <authorList>
            <person name="Dunlap C."/>
        </authorList>
    </citation>
    <scope>NUCLEOTIDE SEQUENCE [LARGE SCALE GENOMIC DNA]</scope>
    <source>
        <strain evidence="7 8">B-23453</strain>
    </source>
</reference>
<keyword evidence="4" id="KW-0949">S-adenosyl-L-methionine</keyword>
<keyword evidence="8" id="KW-1185">Reference proteome</keyword>
<dbReference type="PRINTS" id="PR00506">
    <property type="entry name" value="D21N6MTFRASE"/>
</dbReference>
<dbReference type="EMBL" id="JARMAB010000038">
    <property type="protein sequence ID" value="MED1205603.1"/>
    <property type="molecule type" value="Genomic_DNA"/>
</dbReference>
<dbReference type="InterPro" id="IPR002295">
    <property type="entry name" value="N4/N6-MTase_EcoPI_Mod-like"/>
</dbReference>
<dbReference type="InterPro" id="IPR002052">
    <property type="entry name" value="DNA_methylase_N6_adenine_CS"/>
</dbReference>
<evidence type="ECO:0000313" key="8">
    <source>
        <dbReference type="Proteomes" id="UP001341444"/>
    </source>
</evidence>
<dbReference type="Proteomes" id="UP001341444">
    <property type="component" value="Unassembled WGS sequence"/>
</dbReference>
<comment type="caution">
    <text evidence="7">The sequence shown here is derived from an EMBL/GenBank/DDBJ whole genome shotgun (WGS) entry which is preliminary data.</text>
</comment>
<dbReference type="CDD" id="cd02440">
    <property type="entry name" value="AdoMet_MTases"/>
    <property type="match status" value="1"/>
</dbReference>
<dbReference type="SUPFAM" id="SSF53335">
    <property type="entry name" value="S-adenosyl-L-methionine-dependent methyltransferases"/>
    <property type="match status" value="1"/>
</dbReference>
<sequence length="430" mass="50007">MRFFTVFDIVKNKAGQLGHTEEEMYAYLKKEKINKKNLLAYQDSGIIPTDEKVLNGILNYLDMSKVELELKLGRIPAGFEDVFLNNTKEIAKILEERNSVQQEEQNPIPEIQPYYSSDLGKLYNGDCLELFKLVPNESVDTVFADPPFNLDKEYDEGVSDKNSFSGYLDWYFKWIDECIRVLKPGGSLFIYNIPKWNTYLSEYLSRKLNFRNSITVDMKFGLPIQNRLYPANYSLLYYVKGDKPKTFNVQRIPLQTCPHCGREIKDYGGYKNKMNPNGVTLSDVWSDIYPVRHSSSKNRKFNELSVKLLDRVISMSTNEGDVVLDPFGGSGTTFAVSELLDRKWIGFELGNCEIIKDRLEKKEKDRKLFEKVYEEKNKLFPDKVKELRKKNGLWIDDDFRSDSETEQETNKKANKRSGKINYDQIQLTLK</sequence>
<evidence type="ECO:0000256" key="2">
    <source>
        <dbReference type="ARBA" id="ARBA00022603"/>
    </source>
</evidence>
<evidence type="ECO:0000256" key="5">
    <source>
        <dbReference type="ARBA" id="ARBA00022747"/>
    </source>
</evidence>
<gene>
    <name evidence="7" type="ORF">P4T90_21445</name>
</gene>